<evidence type="ECO:0000256" key="1">
    <source>
        <dbReference type="ARBA" id="ARBA00022448"/>
    </source>
</evidence>
<evidence type="ECO:0000313" key="2">
    <source>
        <dbReference type="EMBL" id="CAH9101230.1"/>
    </source>
</evidence>
<reference evidence="2" key="1">
    <citation type="submission" date="2022-07" db="EMBL/GenBank/DDBJ databases">
        <authorList>
            <person name="Macas J."/>
            <person name="Novak P."/>
            <person name="Neumann P."/>
        </authorList>
    </citation>
    <scope>NUCLEOTIDE SEQUENCE</scope>
</reference>
<keyword evidence="1" id="KW-0813">Transport</keyword>
<dbReference type="OrthoDB" id="1329205at2759"/>
<protein>
    <submittedName>
        <fullName evidence="2">Uncharacterized protein</fullName>
    </submittedName>
</protein>
<dbReference type="PANTHER" id="PTHR19241">
    <property type="entry name" value="ATP-BINDING CASSETTE TRANSPORTER"/>
    <property type="match status" value="1"/>
</dbReference>
<sequence>MIRGISGGQKNCVTIGEMMVGQAKGLFMDEISTCTFSRALLSFIISSMISFCCRMGDYQEKSTAICCNEPYRYVKAKEFAEAYQSFHVGRKMAHGISVQSNITKSHSAALSNDKFGIGKKQLLKVCKEREYMLMHRNSFAYIFKIIQAVQTVLVKAFGEPDGSSLFQIYCSNG</sequence>
<comment type="caution">
    <text evidence="2">The sequence shown here is derived from an EMBL/GenBank/DDBJ whole genome shotgun (WGS) entry which is preliminary data.</text>
</comment>
<dbReference type="Proteomes" id="UP001152484">
    <property type="component" value="Unassembled WGS sequence"/>
</dbReference>
<dbReference type="EMBL" id="CAMAPE010000038">
    <property type="protein sequence ID" value="CAH9101230.1"/>
    <property type="molecule type" value="Genomic_DNA"/>
</dbReference>
<gene>
    <name evidence="2" type="ORF">CEURO_LOCUS15280</name>
</gene>
<name>A0A9P1EET3_CUSEU</name>
<organism evidence="2 3">
    <name type="scientific">Cuscuta europaea</name>
    <name type="common">European dodder</name>
    <dbReference type="NCBI Taxonomy" id="41803"/>
    <lineage>
        <taxon>Eukaryota</taxon>
        <taxon>Viridiplantae</taxon>
        <taxon>Streptophyta</taxon>
        <taxon>Embryophyta</taxon>
        <taxon>Tracheophyta</taxon>
        <taxon>Spermatophyta</taxon>
        <taxon>Magnoliopsida</taxon>
        <taxon>eudicotyledons</taxon>
        <taxon>Gunneridae</taxon>
        <taxon>Pentapetalae</taxon>
        <taxon>asterids</taxon>
        <taxon>lamiids</taxon>
        <taxon>Solanales</taxon>
        <taxon>Convolvulaceae</taxon>
        <taxon>Cuscuteae</taxon>
        <taxon>Cuscuta</taxon>
        <taxon>Cuscuta subgen. Cuscuta</taxon>
    </lineage>
</organism>
<keyword evidence="3" id="KW-1185">Reference proteome</keyword>
<evidence type="ECO:0000313" key="3">
    <source>
        <dbReference type="Proteomes" id="UP001152484"/>
    </source>
</evidence>
<proteinExistence type="predicted"/>
<dbReference type="AlphaFoldDB" id="A0A9P1EET3"/>
<accession>A0A9P1EET3</accession>